<gene>
    <name evidence="2" type="ordered locus">MexAM1_META1p0064</name>
</gene>
<evidence type="ECO:0000259" key="1">
    <source>
        <dbReference type="Pfam" id="PF10593"/>
    </source>
</evidence>
<dbReference type="STRING" id="272630.MexAM1_META1p0064"/>
<dbReference type="Pfam" id="PF10593">
    <property type="entry name" value="Z1"/>
    <property type="match status" value="1"/>
</dbReference>
<protein>
    <recommendedName>
        <fullName evidence="1">Putative endonuclease Z1 domain-containing protein</fullName>
    </recommendedName>
</protein>
<dbReference type="HOGENOM" id="CLU_020066_0_0_5"/>
<accession>C5B384</accession>
<organism evidence="2 3">
    <name type="scientific">Methylorubrum extorquens (strain ATCC 14718 / DSM 1338 / JCM 2805 / NCIMB 9133 / AM1)</name>
    <name type="common">Methylobacterium extorquens</name>
    <dbReference type="NCBI Taxonomy" id="272630"/>
    <lineage>
        <taxon>Bacteria</taxon>
        <taxon>Pseudomonadati</taxon>
        <taxon>Pseudomonadota</taxon>
        <taxon>Alphaproteobacteria</taxon>
        <taxon>Hyphomicrobiales</taxon>
        <taxon>Methylobacteriaceae</taxon>
        <taxon>Methylorubrum</taxon>
    </lineage>
</organism>
<dbReference type="Proteomes" id="UP000009081">
    <property type="component" value="Chromosome"/>
</dbReference>
<dbReference type="InterPro" id="IPR018310">
    <property type="entry name" value="Put_endonuclease_Z1-dom"/>
</dbReference>
<proteinExistence type="predicted"/>
<evidence type="ECO:0000313" key="3">
    <source>
        <dbReference type="Proteomes" id="UP000009081"/>
    </source>
</evidence>
<reference evidence="2 3" key="1">
    <citation type="journal article" date="2009" name="PLoS ONE">
        <title>Methylobacterium genome sequences: a reference blueprint to investigate microbial metabolism of C1 compounds from natural and industrial sources.</title>
        <authorList>
            <person name="Vuilleumier S."/>
            <person name="Chistoserdova L."/>
            <person name="Lee M.-C."/>
            <person name="Bringel F."/>
            <person name="Lajus A."/>
            <person name="Zhou Y."/>
            <person name="Gourion B."/>
            <person name="Barbe V."/>
            <person name="Chang J."/>
            <person name="Cruveiller S."/>
            <person name="Dossat C."/>
            <person name="Gillett W."/>
            <person name="Gruffaz C."/>
            <person name="Haugen E."/>
            <person name="Hourcade E."/>
            <person name="Levy R."/>
            <person name="Mangenot S."/>
            <person name="Muller E."/>
            <person name="Nadalig T."/>
            <person name="Pagni M."/>
            <person name="Penny C."/>
            <person name="Peyraud R."/>
            <person name="Robinson D.G."/>
            <person name="Roche D."/>
            <person name="Rouy Z."/>
            <person name="Saenampechek C."/>
            <person name="Salvignol G."/>
            <person name="Vallenet D."/>
            <person name="Wu Z."/>
            <person name="Marx C.J."/>
            <person name="Vorholt J.A."/>
            <person name="Olson M.V."/>
            <person name="Kaul R."/>
            <person name="Weissenbach J."/>
            <person name="Medigue C."/>
            <person name="Lidstrom M.E."/>
        </authorList>
    </citation>
    <scope>NUCLEOTIDE SEQUENCE [LARGE SCALE GENOMIC DNA]</scope>
    <source>
        <strain evidence="3">ATCC 14718 / DSM 1338 / JCM 2805 / NCIMB 9133 / AM1</strain>
    </source>
</reference>
<dbReference type="EMBL" id="CP001510">
    <property type="protein sequence ID" value="ACS38032.1"/>
    <property type="molecule type" value="Genomic_DNA"/>
</dbReference>
<dbReference type="AlphaFoldDB" id="C5B384"/>
<dbReference type="KEGG" id="mea:Mex_1p0064"/>
<evidence type="ECO:0000313" key="2">
    <source>
        <dbReference type="EMBL" id="ACS38032.1"/>
    </source>
</evidence>
<feature type="domain" description="Putative endonuclease Z1" evidence="1">
    <location>
        <begin position="331"/>
        <end position="544"/>
    </location>
</feature>
<name>C5B384_METEA</name>
<dbReference type="eggNOG" id="COG0610">
    <property type="taxonomic scope" value="Bacteria"/>
</dbReference>
<keyword evidence="3" id="KW-1185">Reference proteome</keyword>
<sequence>MRAVMSGSANIASVTLAAGQASTPDDLQWVPEPGEELSALLASKLPANPAAQLQVAQSATAILGRGVPPTQPGSDTGLVVGYVQSGKTLSFTAVMALARDNGFQLLIVIAGSSAQLSDQSQKRIQKDLRIGIDGRRAWAPYHNPGPTDAAGIEGLLDNWRDPHVPIGRCQTIVITVMKQHTHLRKLTRMLRQLDLAGISALVIDDEADQASLNTQSRQNARLQRLKESTTYARLMELRRTLPSHTYLQYTATPQAPLLISIIDSLSARWVDVLQPGSGYTGGVTFFGPPRDRRPGSVPLQRPIQHERIVRTIPLTEIPSNSNPLVAVPRTLEFALRLFMVGVAAAFVRGETDGANRSMLVHPSVRTADHLTYLNWINDLFGDWRSTFRNSAADPDAANRLADSFRHAYDDLAESTSGDLPPFEELKPLFRAAFNDTDVREVNRRQGGPPVIIDWNQRYGWILVGGQAMDRGFTVEGLTVTYMPRGMGSGNADTMQQRARFFGYKESYLGYCRVFLEQGASSGFEDYIEHEEFMRRELIRVRDSHEPLQEWPRRFVLDPTLKPCRDNVLRDLYSRNIADPNEWITAQAFIGGVGTEIENRRIIDAFLDTHSFVPDIGHPNRTEVQRHLVSTPLSLRDVIDGLIADFRIRDPGEIEKWTGLSAQLGALLDEDSSAEAVVYVMSSGHPRVRGVYLTGRVKQFFQGEAPVHPENLRGTVYPGDRYVADASRVTVQIHLLNLRDDNNVVLATSVPFLAVKLPASGVRPLVEQSQAGQASASGSGA</sequence>